<dbReference type="Proteomes" id="UP000031408">
    <property type="component" value="Unassembled WGS sequence"/>
</dbReference>
<evidence type="ECO:0000256" key="1">
    <source>
        <dbReference type="SAM" id="Phobius"/>
    </source>
</evidence>
<comment type="caution">
    <text evidence="2">The sequence shown here is derived from an EMBL/GenBank/DDBJ whole genome shotgun (WGS) entry which is preliminary data.</text>
</comment>
<feature type="transmembrane region" description="Helical" evidence="1">
    <location>
        <begin position="16"/>
        <end position="33"/>
    </location>
</feature>
<keyword evidence="1" id="KW-0812">Transmembrane</keyword>
<reference evidence="2 3" key="1">
    <citation type="submission" date="2014-11" db="EMBL/GenBank/DDBJ databases">
        <title>Genome sequence of Flavihumibacter solisilvae 3-3.</title>
        <authorList>
            <person name="Zhou G."/>
            <person name="Li M."/>
            <person name="Wang G."/>
        </authorList>
    </citation>
    <scope>NUCLEOTIDE SEQUENCE [LARGE SCALE GENOMIC DNA]</scope>
    <source>
        <strain evidence="2 3">3-3</strain>
    </source>
</reference>
<organism evidence="2 3">
    <name type="scientific">Flavihumibacter solisilvae</name>
    <dbReference type="NCBI Taxonomy" id="1349421"/>
    <lineage>
        <taxon>Bacteria</taxon>
        <taxon>Pseudomonadati</taxon>
        <taxon>Bacteroidota</taxon>
        <taxon>Chitinophagia</taxon>
        <taxon>Chitinophagales</taxon>
        <taxon>Chitinophagaceae</taxon>
        <taxon>Flavihumibacter</taxon>
    </lineage>
</organism>
<protein>
    <recommendedName>
        <fullName evidence="4">Bacterial Pleckstrin homology domain-containing protein</fullName>
    </recommendedName>
</protein>
<dbReference type="AlphaFoldDB" id="A0A0C1L417"/>
<keyword evidence="3" id="KW-1185">Reference proteome</keyword>
<name>A0A0C1L417_9BACT</name>
<dbReference type="STRING" id="1349421.OI18_12095"/>
<proteinExistence type="predicted"/>
<dbReference type="OrthoDB" id="582675at2"/>
<evidence type="ECO:0008006" key="4">
    <source>
        <dbReference type="Google" id="ProtNLM"/>
    </source>
</evidence>
<keyword evidence="1" id="KW-0472">Membrane</keyword>
<dbReference type="EMBL" id="JSVC01000013">
    <property type="protein sequence ID" value="KIC94356.1"/>
    <property type="molecule type" value="Genomic_DNA"/>
</dbReference>
<accession>A0A0C1L417</accession>
<gene>
    <name evidence="2" type="ORF">OI18_12095</name>
</gene>
<evidence type="ECO:0000313" key="2">
    <source>
        <dbReference type="EMBL" id="KIC94356.1"/>
    </source>
</evidence>
<keyword evidence="1" id="KW-1133">Transmembrane helix</keyword>
<dbReference type="RefSeq" id="WP_039140116.1">
    <property type="nucleotide sequence ID" value="NZ_JSVC01000013.1"/>
</dbReference>
<feature type="transmembrane region" description="Helical" evidence="1">
    <location>
        <begin position="45"/>
        <end position="62"/>
    </location>
</feature>
<sequence>MENEIIFTERQQFRQWWLWLILLGVNFLCLFNIYNRQIPPGKSGLFIAIILTLLLVIFFYILRLETIIKKDGIYVRFFPFHLEFRHYSWYELSKTYVRKYSPLLEYGGWGIRIGIFGKGKAYNVSGNQGLQLEFNNERRLLIGTSNPEELKTALVQSGHYKE</sequence>
<evidence type="ECO:0000313" key="3">
    <source>
        <dbReference type="Proteomes" id="UP000031408"/>
    </source>
</evidence>